<dbReference type="Proteomes" id="UP000191672">
    <property type="component" value="Unassembled WGS sequence"/>
</dbReference>
<accession>A0A1V6Q3T4</accession>
<keyword evidence="2" id="KW-1185">Reference proteome</keyword>
<dbReference type="AlphaFoldDB" id="A0A1V6Q3T4"/>
<protein>
    <submittedName>
        <fullName evidence="1">Uncharacterized protein</fullName>
    </submittedName>
</protein>
<organism evidence="1 2">
    <name type="scientific">Penicillium antarcticum</name>
    <dbReference type="NCBI Taxonomy" id="416450"/>
    <lineage>
        <taxon>Eukaryota</taxon>
        <taxon>Fungi</taxon>
        <taxon>Dikarya</taxon>
        <taxon>Ascomycota</taxon>
        <taxon>Pezizomycotina</taxon>
        <taxon>Eurotiomycetes</taxon>
        <taxon>Eurotiomycetidae</taxon>
        <taxon>Eurotiales</taxon>
        <taxon>Aspergillaceae</taxon>
        <taxon>Penicillium</taxon>
    </lineage>
</organism>
<dbReference type="EMBL" id="MDYN01000014">
    <property type="protein sequence ID" value="OQD83928.1"/>
    <property type="molecule type" value="Genomic_DNA"/>
</dbReference>
<comment type="caution">
    <text evidence="1">The sequence shown here is derived from an EMBL/GenBank/DDBJ whole genome shotgun (WGS) entry which is preliminary data.</text>
</comment>
<evidence type="ECO:0000313" key="1">
    <source>
        <dbReference type="EMBL" id="OQD83928.1"/>
    </source>
</evidence>
<name>A0A1V6Q3T4_9EURO</name>
<gene>
    <name evidence="1" type="ORF">PENANT_c014G05891</name>
</gene>
<sequence length="102" mass="11844">MRTNILPCDTVKMAADLQEQEVEAVLQLKKQQANLECELEKQGKCMPALRDRHGETLDSVYTYIEWLSDALYETYCHEIHGPRLRVYRDHTRRDGTQSASFG</sequence>
<evidence type="ECO:0000313" key="2">
    <source>
        <dbReference type="Proteomes" id="UP000191672"/>
    </source>
</evidence>
<reference evidence="2" key="1">
    <citation type="journal article" date="2017" name="Nat. Microbiol.">
        <title>Global analysis of biosynthetic gene clusters reveals vast potential of secondary metabolite production in Penicillium species.</title>
        <authorList>
            <person name="Nielsen J.C."/>
            <person name="Grijseels S."/>
            <person name="Prigent S."/>
            <person name="Ji B."/>
            <person name="Dainat J."/>
            <person name="Nielsen K.F."/>
            <person name="Frisvad J.C."/>
            <person name="Workman M."/>
            <person name="Nielsen J."/>
        </authorList>
    </citation>
    <scope>NUCLEOTIDE SEQUENCE [LARGE SCALE GENOMIC DNA]</scope>
    <source>
        <strain evidence="2">IBT 31811</strain>
    </source>
</reference>
<proteinExistence type="predicted"/>